<reference evidence="1 2" key="1">
    <citation type="submission" date="2024-05" db="EMBL/GenBank/DDBJ databases">
        <title>Genome sequencing and assembly of Indian major carp, Cirrhinus mrigala (Hamilton, 1822).</title>
        <authorList>
            <person name="Mohindra V."/>
            <person name="Chowdhury L.M."/>
            <person name="Lal K."/>
            <person name="Jena J.K."/>
        </authorList>
    </citation>
    <scope>NUCLEOTIDE SEQUENCE [LARGE SCALE GENOMIC DNA]</scope>
    <source>
        <strain evidence="1">CM1030</strain>
        <tissue evidence="1">Blood</tissue>
    </source>
</reference>
<proteinExistence type="predicted"/>
<dbReference type="EMBL" id="JAMKFB020000009">
    <property type="protein sequence ID" value="KAL0184234.1"/>
    <property type="molecule type" value="Genomic_DNA"/>
</dbReference>
<organism evidence="1 2">
    <name type="scientific">Cirrhinus mrigala</name>
    <name type="common">Mrigala</name>
    <dbReference type="NCBI Taxonomy" id="683832"/>
    <lineage>
        <taxon>Eukaryota</taxon>
        <taxon>Metazoa</taxon>
        <taxon>Chordata</taxon>
        <taxon>Craniata</taxon>
        <taxon>Vertebrata</taxon>
        <taxon>Euteleostomi</taxon>
        <taxon>Actinopterygii</taxon>
        <taxon>Neopterygii</taxon>
        <taxon>Teleostei</taxon>
        <taxon>Ostariophysi</taxon>
        <taxon>Cypriniformes</taxon>
        <taxon>Cyprinidae</taxon>
        <taxon>Labeoninae</taxon>
        <taxon>Labeonini</taxon>
        <taxon>Cirrhinus</taxon>
    </lineage>
</organism>
<name>A0ABD0QDA1_CIRMR</name>
<sequence length="63" mass="7101">MAEMNGGMEEEFTMARLFISKMKSEVKSLVNRSKQLESTQADTISKMQANEKELASCQLLISQ</sequence>
<comment type="caution">
    <text evidence="1">The sequence shown here is derived from an EMBL/GenBank/DDBJ whole genome shotgun (WGS) entry which is preliminary data.</text>
</comment>
<feature type="non-terminal residue" evidence="1">
    <location>
        <position position="63"/>
    </location>
</feature>
<accession>A0ABD0QDA1</accession>
<evidence type="ECO:0000313" key="1">
    <source>
        <dbReference type="EMBL" id="KAL0184234.1"/>
    </source>
</evidence>
<dbReference type="Proteomes" id="UP001529510">
    <property type="component" value="Unassembled WGS sequence"/>
</dbReference>
<evidence type="ECO:0000313" key="2">
    <source>
        <dbReference type="Proteomes" id="UP001529510"/>
    </source>
</evidence>
<gene>
    <name evidence="1" type="ORF">M9458_019930</name>
</gene>
<dbReference type="AlphaFoldDB" id="A0ABD0QDA1"/>
<keyword evidence="2" id="KW-1185">Reference proteome</keyword>
<protein>
    <submittedName>
        <fullName evidence="1">Uncharacterized protein</fullName>
    </submittedName>
</protein>